<dbReference type="GO" id="GO:0006072">
    <property type="term" value="P:glycerol-3-phosphate metabolic process"/>
    <property type="evidence" value="ECO:0007669"/>
    <property type="project" value="InterPro"/>
</dbReference>
<gene>
    <name evidence="7" type="ORF">SELO1098_LOCUS31568</name>
</gene>
<evidence type="ECO:0000256" key="5">
    <source>
        <dbReference type="ARBA" id="ARBA00048683"/>
    </source>
</evidence>
<dbReference type="InterPro" id="IPR008927">
    <property type="entry name" value="6-PGluconate_DH-like_C_sf"/>
</dbReference>
<dbReference type="GO" id="GO:0005829">
    <property type="term" value="C:cytosol"/>
    <property type="evidence" value="ECO:0007669"/>
    <property type="project" value="TreeGrafter"/>
</dbReference>
<dbReference type="AlphaFoldDB" id="A0A7S3HRT7"/>
<dbReference type="EMBL" id="HBIC01061476">
    <property type="protein sequence ID" value="CAE0302710.1"/>
    <property type="molecule type" value="Transcribed_RNA"/>
</dbReference>
<comment type="similarity">
    <text evidence="1">Belongs to the NAD-dependent glycerol-3-phosphate dehydrogenase family.</text>
</comment>
<dbReference type="PANTHER" id="PTHR11728">
    <property type="entry name" value="GLYCEROL-3-PHOSPHATE DEHYDROGENASE"/>
    <property type="match status" value="1"/>
</dbReference>
<dbReference type="EC" id="1.1.1.8" evidence="2"/>
<evidence type="ECO:0000256" key="1">
    <source>
        <dbReference type="ARBA" id="ARBA00011009"/>
    </source>
</evidence>
<dbReference type="Gene3D" id="1.10.1040.10">
    <property type="entry name" value="N-(1-d-carboxylethyl)-l-norvaline Dehydrogenase, domain 2"/>
    <property type="match status" value="1"/>
</dbReference>
<reference evidence="7" key="1">
    <citation type="submission" date="2021-01" db="EMBL/GenBank/DDBJ databases">
        <authorList>
            <person name="Corre E."/>
            <person name="Pelletier E."/>
            <person name="Niang G."/>
            <person name="Scheremetjew M."/>
            <person name="Finn R."/>
            <person name="Kale V."/>
            <person name="Holt S."/>
            <person name="Cochrane G."/>
            <person name="Meng A."/>
            <person name="Brown T."/>
            <person name="Cohen L."/>
        </authorList>
    </citation>
    <scope>NUCLEOTIDE SEQUENCE</scope>
    <source>
        <strain evidence="7">CCAP 955/1</strain>
    </source>
</reference>
<evidence type="ECO:0000313" key="7">
    <source>
        <dbReference type="EMBL" id="CAE0302710.1"/>
    </source>
</evidence>
<organism evidence="7">
    <name type="scientific">Spumella elongata</name>
    <dbReference type="NCBI Taxonomy" id="89044"/>
    <lineage>
        <taxon>Eukaryota</taxon>
        <taxon>Sar</taxon>
        <taxon>Stramenopiles</taxon>
        <taxon>Ochrophyta</taxon>
        <taxon>Chrysophyceae</taxon>
        <taxon>Chromulinales</taxon>
        <taxon>Chromulinaceae</taxon>
        <taxon>Spumella</taxon>
    </lineage>
</organism>
<evidence type="ECO:0000256" key="3">
    <source>
        <dbReference type="ARBA" id="ARBA00023002"/>
    </source>
</evidence>
<evidence type="ECO:0000256" key="4">
    <source>
        <dbReference type="ARBA" id="ARBA00023027"/>
    </source>
</evidence>
<evidence type="ECO:0000259" key="6">
    <source>
        <dbReference type="Pfam" id="PF07479"/>
    </source>
</evidence>
<name>A0A7S3HRT7_9STRA</name>
<sequence length="119" mass="13319">MRRGLLEMSLLIRIIFPSSMPETAHESCGIADLLTTCYSGRDWRCAKAFAKDPSRSWEDIEAELLKGQKLQGPSCCMDVQTLIDSRNLREDFPLLTAIHGAVTKRISPQDVFTTNGFQA</sequence>
<protein>
    <recommendedName>
        <fullName evidence="2">glycerol-3-phosphate dehydrogenase (NAD(+))</fullName>
        <ecNumber evidence="2">1.1.1.8</ecNumber>
    </recommendedName>
</protein>
<keyword evidence="4" id="KW-0520">NAD</keyword>
<dbReference type="PANTHER" id="PTHR11728:SF8">
    <property type="entry name" value="GLYCEROL-3-PHOSPHATE DEHYDROGENASE [NAD(+)]-RELATED"/>
    <property type="match status" value="1"/>
</dbReference>
<dbReference type="InterPro" id="IPR013328">
    <property type="entry name" value="6PGD_dom2"/>
</dbReference>
<evidence type="ECO:0000256" key="2">
    <source>
        <dbReference type="ARBA" id="ARBA00013218"/>
    </source>
</evidence>
<dbReference type="GO" id="GO:0005975">
    <property type="term" value="P:carbohydrate metabolic process"/>
    <property type="evidence" value="ECO:0007669"/>
    <property type="project" value="InterPro"/>
</dbReference>
<keyword evidence="3" id="KW-0560">Oxidoreductase</keyword>
<dbReference type="FunFam" id="1.10.1040.10:FF:000004">
    <property type="entry name" value="Glycerol-3-phosphate dehydrogenase [NAD(+)]"/>
    <property type="match status" value="1"/>
</dbReference>
<comment type="catalytic activity">
    <reaction evidence="5">
        <text>sn-glycerol 3-phosphate + NAD(+) = dihydroxyacetone phosphate + NADH + H(+)</text>
        <dbReference type="Rhea" id="RHEA:11092"/>
        <dbReference type="ChEBI" id="CHEBI:15378"/>
        <dbReference type="ChEBI" id="CHEBI:57540"/>
        <dbReference type="ChEBI" id="CHEBI:57597"/>
        <dbReference type="ChEBI" id="CHEBI:57642"/>
        <dbReference type="ChEBI" id="CHEBI:57945"/>
        <dbReference type="EC" id="1.1.1.8"/>
    </reaction>
</comment>
<dbReference type="SUPFAM" id="SSF48179">
    <property type="entry name" value="6-phosphogluconate dehydrogenase C-terminal domain-like"/>
    <property type="match status" value="1"/>
</dbReference>
<feature type="domain" description="Glycerol-3-phosphate dehydrogenase NAD-dependent C-terminal" evidence="6">
    <location>
        <begin position="1"/>
        <end position="112"/>
    </location>
</feature>
<dbReference type="InterPro" id="IPR006109">
    <property type="entry name" value="G3P_DH_NAD-dep_C"/>
</dbReference>
<proteinExistence type="inferred from homology"/>
<accession>A0A7S3HRT7</accession>
<dbReference type="GO" id="GO:0141152">
    <property type="term" value="F:glycerol-3-phosphate dehydrogenase (NAD+) activity"/>
    <property type="evidence" value="ECO:0007669"/>
    <property type="project" value="UniProtKB-EC"/>
</dbReference>
<dbReference type="Pfam" id="PF07479">
    <property type="entry name" value="NAD_Gly3P_dh_C"/>
    <property type="match status" value="1"/>
</dbReference>